<accession>A0A9E7C377</accession>
<keyword evidence="2" id="KW-1185">Reference proteome</keyword>
<dbReference type="InterPro" id="IPR008949">
    <property type="entry name" value="Isoprenoid_synthase_dom_sf"/>
</dbReference>
<protein>
    <submittedName>
        <fullName evidence="1">Uncharacterized protein</fullName>
    </submittedName>
</protein>
<gene>
    <name evidence="1" type="ORF">DSM104329_05736</name>
</gene>
<proteinExistence type="predicted"/>
<evidence type="ECO:0000313" key="2">
    <source>
        <dbReference type="Proteomes" id="UP001162834"/>
    </source>
</evidence>
<dbReference type="SUPFAM" id="SSF48576">
    <property type="entry name" value="Terpenoid synthases"/>
    <property type="match status" value="1"/>
</dbReference>
<name>A0A9E7C377_9ACTN</name>
<dbReference type="Gene3D" id="1.10.600.10">
    <property type="entry name" value="Farnesyl Diphosphate Synthase"/>
    <property type="match status" value="1"/>
</dbReference>
<dbReference type="RefSeq" id="WP_259313306.1">
    <property type="nucleotide sequence ID" value="NZ_CP087164.1"/>
</dbReference>
<evidence type="ECO:0000313" key="1">
    <source>
        <dbReference type="EMBL" id="UGS39301.1"/>
    </source>
</evidence>
<dbReference type="EMBL" id="CP087164">
    <property type="protein sequence ID" value="UGS39301.1"/>
    <property type="molecule type" value="Genomic_DNA"/>
</dbReference>
<dbReference type="Proteomes" id="UP001162834">
    <property type="component" value="Chromosome"/>
</dbReference>
<dbReference type="KEGG" id="sbae:DSM104329_05736"/>
<organism evidence="1 2">
    <name type="scientific">Capillimicrobium parvum</name>
    <dbReference type="NCBI Taxonomy" id="2884022"/>
    <lineage>
        <taxon>Bacteria</taxon>
        <taxon>Bacillati</taxon>
        <taxon>Actinomycetota</taxon>
        <taxon>Thermoleophilia</taxon>
        <taxon>Solirubrobacterales</taxon>
        <taxon>Capillimicrobiaceae</taxon>
        <taxon>Capillimicrobium</taxon>
    </lineage>
</organism>
<reference evidence="1" key="1">
    <citation type="journal article" date="2022" name="Int. J. Syst. Evol. Microbiol.">
        <title>Pseudomonas aegrilactucae sp. nov. and Pseudomonas morbosilactucae sp. nov., pathogens causing bacterial rot of lettuce in Japan.</title>
        <authorList>
            <person name="Sawada H."/>
            <person name="Fujikawa T."/>
            <person name="Satou M."/>
        </authorList>
    </citation>
    <scope>NUCLEOTIDE SEQUENCE</scope>
    <source>
        <strain evidence="1">0166_1</strain>
    </source>
</reference>
<dbReference type="AlphaFoldDB" id="A0A9E7C377"/>
<sequence>MSDRLAAVLRAEGGLLAQALRTDPDAEDARVAQVAASGPRSAGREDEVALLVEAIHEAYLLHYGVSATVSQADGDLALLAGDRLYALGLDRLARLGDLESVDVLAEVIARCAEAHAVGDPGAAAAAWRAGAEAVGWGRQHASRSR</sequence>